<dbReference type="Gene3D" id="1.20.5.170">
    <property type="match status" value="1"/>
</dbReference>
<feature type="region of interest" description="Disordered" evidence="1">
    <location>
        <begin position="80"/>
        <end position="123"/>
    </location>
</feature>
<accession>A0A1L9N9R2</accession>
<dbReference type="SUPFAM" id="SSF57959">
    <property type="entry name" value="Leucine zipper domain"/>
    <property type="match status" value="1"/>
</dbReference>
<sequence>MKASTKERKRAADREAQRINRARTKDYIQHLEKTVQVLSGQQESATLKEDYTKHHKLLTDLQGTLKKIARLANSAVNQDLSQTEELAAEDSKSQSNQQKQSPHSELEDLEGATRSAPRITTIPRTNLHPDNFFGIDFECSDRERNFLLVLGSAFNLIQAYSNDHALLNASPRTDDDICIRAVVDGWDAAEDRYPFDPAWKLLQAVDQGLYYRCDSVTRIALLRGKMGFPQFSIPDYMRAGHIQCTIPHAPFLDFLPLPQFRDYWILSGIDYASESCAAEFTKRIQFVWPFESRDVFLKEVSTGNYLFSHEFDTRYYSSEYWTLDCPSAPMPLLPQYDTLLDLQPTTLDDISTLCENTAEDVQ</sequence>
<evidence type="ECO:0008006" key="4">
    <source>
        <dbReference type="Google" id="ProtNLM"/>
    </source>
</evidence>
<evidence type="ECO:0000313" key="2">
    <source>
        <dbReference type="EMBL" id="OJI86040.1"/>
    </source>
</evidence>
<dbReference type="EMBL" id="KV878187">
    <property type="protein sequence ID" value="OJI86040.1"/>
    <property type="molecule type" value="Genomic_DNA"/>
</dbReference>
<gene>
    <name evidence="2" type="ORF">ASPTUDRAFT_187458</name>
</gene>
<dbReference type="Proteomes" id="UP000184304">
    <property type="component" value="Unassembled WGS sequence"/>
</dbReference>
<dbReference type="InterPro" id="IPR021833">
    <property type="entry name" value="DUF3425"/>
</dbReference>
<proteinExistence type="predicted"/>
<dbReference type="GO" id="GO:0003700">
    <property type="term" value="F:DNA-binding transcription factor activity"/>
    <property type="evidence" value="ECO:0007669"/>
    <property type="project" value="InterPro"/>
</dbReference>
<protein>
    <recommendedName>
        <fullName evidence="4">BZIP domain-containing protein</fullName>
    </recommendedName>
</protein>
<dbReference type="VEuPathDB" id="FungiDB:ASPTUDRAFT_187458"/>
<dbReference type="OMA" id="ICIRAVV"/>
<name>A0A1L9N9R2_ASPTC</name>
<dbReference type="OrthoDB" id="5086080at2759"/>
<dbReference type="InterPro" id="IPR046347">
    <property type="entry name" value="bZIP_sf"/>
</dbReference>
<evidence type="ECO:0000256" key="1">
    <source>
        <dbReference type="SAM" id="MobiDB-lite"/>
    </source>
</evidence>
<dbReference type="CDD" id="cd14688">
    <property type="entry name" value="bZIP_YAP"/>
    <property type="match status" value="1"/>
</dbReference>
<feature type="region of interest" description="Disordered" evidence="1">
    <location>
        <begin position="1"/>
        <end position="24"/>
    </location>
</feature>
<dbReference type="PANTHER" id="PTHR37012">
    <property type="entry name" value="B-ZIP TRANSCRIPTION FACTOR (EUROFUNG)-RELATED"/>
    <property type="match status" value="1"/>
</dbReference>
<dbReference type="AlphaFoldDB" id="A0A1L9N9R2"/>
<reference evidence="3" key="1">
    <citation type="journal article" date="2017" name="Genome Biol.">
        <title>Comparative genomics reveals high biological diversity and specific adaptations in the industrially and medically important fungal genus Aspergillus.</title>
        <authorList>
            <person name="de Vries R.P."/>
            <person name="Riley R."/>
            <person name="Wiebenga A."/>
            <person name="Aguilar-Osorio G."/>
            <person name="Amillis S."/>
            <person name="Uchima C.A."/>
            <person name="Anderluh G."/>
            <person name="Asadollahi M."/>
            <person name="Askin M."/>
            <person name="Barry K."/>
            <person name="Battaglia E."/>
            <person name="Bayram O."/>
            <person name="Benocci T."/>
            <person name="Braus-Stromeyer S.A."/>
            <person name="Caldana C."/>
            <person name="Canovas D."/>
            <person name="Cerqueira G.C."/>
            <person name="Chen F."/>
            <person name="Chen W."/>
            <person name="Choi C."/>
            <person name="Clum A."/>
            <person name="Dos Santos R.A."/>
            <person name="Damasio A.R."/>
            <person name="Diallinas G."/>
            <person name="Emri T."/>
            <person name="Fekete E."/>
            <person name="Flipphi M."/>
            <person name="Freyberg S."/>
            <person name="Gallo A."/>
            <person name="Gournas C."/>
            <person name="Habgood R."/>
            <person name="Hainaut M."/>
            <person name="Harispe M.L."/>
            <person name="Henrissat B."/>
            <person name="Hilden K.S."/>
            <person name="Hope R."/>
            <person name="Hossain A."/>
            <person name="Karabika E."/>
            <person name="Karaffa L."/>
            <person name="Karanyi Z."/>
            <person name="Krasevec N."/>
            <person name="Kuo A."/>
            <person name="Kusch H."/>
            <person name="LaButti K."/>
            <person name="Lagendijk E.L."/>
            <person name="Lapidus A."/>
            <person name="Levasseur A."/>
            <person name="Lindquist E."/>
            <person name="Lipzen A."/>
            <person name="Logrieco A.F."/>
            <person name="MacCabe A."/>
            <person name="Maekelae M.R."/>
            <person name="Malavazi I."/>
            <person name="Melin P."/>
            <person name="Meyer V."/>
            <person name="Mielnichuk N."/>
            <person name="Miskei M."/>
            <person name="Molnar A.P."/>
            <person name="Mule G."/>
            <person name="Ngan C.Y."/>
            <person name="Orejas M."/>
            <person name="Orosz E."/>
            <person name="Ouedraogo J.P."/>
            <person name="Overkamp K.M."/>
            <person name="Park H.-S."/>
            <person name="Perrone G."/>
            <person name="Piumi F."/>
            <person name="Punt P.J."/>
            <person name="Ram A.F."/>
            <person name="Ramon A."/>
            <person name="Rauscher S."/>
            <person name="Record E."/>
            <person name="Riano-Pachon D.M."/>
            <person name="Robert V."/>
            <person name="Roehrig J."/>
            <person name="Ruller R."/>
            <person name="Salamov A."/>
            <person name="Salih N.S."/>
            <person name="Samson R.A."/>
            <person name="Sandor E."/>
            <person name="Sanguinetti M."/>
            <person name="Schuetze T."/>
            <person name="Sepcic K."/>
            <person name="Shelest E."/>
            <person name="Sherlock G."/>
            <person name="Sophianopoulou V."/>
            <person name="Squina F.M."/>
            <person name="Sun H."/>
            <person name="Susca A."/>
            <person name="Todd R.B."/>
            <person name="Tsang A."/>
            <person name="Unkles S.E."/>
            <person name="van de Wiele N."/>
            <person name="van Rossen-Uffink D."/>
            <person name="Oliveira J.V."/>
            <person name="Vesth T.C."/>
            <person name="Visser J."/>
            <person name="Yu J.-H."/>
            <person name="Zhou M."/>
            <person name="Andersen M.R."/>
            <person name="Archer D.B."/>
            <person name="Baker S.E."/>
            <person name="Benoit I."/>
            <person name="Brakhage A.A."/>
            <person name="Braus G.H."/>
            <person name="Fischer R."/>
            <person name="Frisvad J.C."/>
            <person name="Goldman G.H."/>
            <person name="Houbraken J."/>
            <person name="Oakley B."/>
            <person name="Pocsi I."/>
            <person name="Scazzocchio C."/>
            <person name="Seiboth B."/>
            <person name="vanKuyk P.A."/>
            <person name="Wortman J."/>
            <person name="Dyer P.S."/>
            <person name="Grigoriev I.V."/>
        </authorList>
    </citation>
    <scope>NUCLEOTIDE SEQUENCE [LARGE SCALE GENOMIC DNA]</scope>
    <source>
        <strain evidence="3">CBS 134.48</strain>
    </source>
</reference>
<organism evidence="2 3">
    <name type="scientific">Aspergillus tubingensis (strain CBS 134.48)</name>
    <dbReference type="NCBI Taxonomy" id="767770"/>
    <lineage>
        <taxon>Eukaryota</taxon>
        <taxon>Fungi</taxon>
        <taxon>Dikarya</taxon>
        <taxon>Ascomycota</taxon>
        <taxon>Pezizomycotina</taxon>
        <taxon>Eurotiomycetes</taxon>
        <taxon>Eurotiomycetidae</taxon>
        <taxon>Eurotiales</taxon>
        <taxon>Aspergillaceae</taxon>
        <taxon>Aspergillus</taxon>
        <taxon>Aspergillus subgen. Circumdati</taxon>
    </lineage>
</organism>
<dbReference type="PANTHER" id="PTHR37012:SF7">
    <property type="entry name" value="B-ZIP TRANSCRIPTION FACTOR (EUROFUNG)-RELATED"/>
    <property type="match status" value="1"/>
</dbReference>
<dbReference type="Pfam" id="PF11905">
    <property type="entry name" value="DUF3425"/>
    <property type="match status" value="1"/>
</dbReference>
<keyword evidence="3" id="KW-1185">Reference proteome</keyword>
<evidence type="ECO:0000313" key="3">
    <source>
        <dbReference type="Proteomes" id="UP000184304"/>
    </source>
</evidence>